<accession>A0A8J3EAD7</accession>
<evidence type="ECO:0000313" key="1">
    <source>
        <dbReference type="EMBL" id="GGG07863.1"/>
    </source>
</evidence>
<protein>
    <submittedName>
        <fullName evidence="1">Uncharacterized protein</fullName>
    </submittedName>
</protein>
<reference evidence="1" key="1">
    <citation type="journal article" date="2014" name="Int. J. Syst. Evol. Microbiol.">
        <title>Complete genome sequence of Corynebacterium casei LMG S-19264T (=DSM 44701T), isolated from a smear-ripened cheese.</title>
        <authorList>
            <consortium name="US DOE Joint Genome Institute (JGI-PGF)"/>
            <person name="Walter F."/>
            <person name="Albersmeier A."/>
            <person name="Kalinowski J."/>
            <person name="Ruckert C."/>
        </authorList>
    </citation>
    <scope>NUCLEOTIDE SEQUENCE</scope>
    <source>
        <strain evidence="1">CGMCC 1.15758</strain>
    </source>
</reference>
<gene>
    <name evidence="1" type="ORF">GCM10010995_26790</name>
</gene>
<name>A0A8J3EAD7_9GAMM</name>
<dbReference type="AlphaFoldDB" id="A0A8J3EAD7"/>
<sequence length="63" mass="7116">MRIEPVDVLTHLSCQDKQIFLKAVETILSEVINDYGRKNTQSALAKTSHNLRSSINSKSNDEQ</sequence>
<dbReference type="EMBL" id="BMJS01000059">
    <property type="protein sequence ID" value="GGG07863.1"/>
    <property type="molecule type" value="Genomic_DNA"/>
</dbReference>
<dbReference type="Proteomes" id="UP000636949">
    <property type="component" value="Unassembled WGS sequence"/>
</dbReference>
<proteinExistence type="predicted"/>
<reference evidence="1" key="2">
    <citation type="submission" date="2020-09" db="EMBL/GenBank/DDBJ databases">
        <authorList>
            <person name="Sun Q."/>
            <person name="Zhou Y."/>
        </authorList>
    </citation>
    <scope>NUCLEOTIDE SEQUENCE</scope>
    <source>
        <strain evidence="1">CGMCC 1.15758</strain>
    </source>
</reference>
<keyword evidence="2" id="KW-1185">Reference proteome</keyword>
<comment type="caution">
    <text evidence="1">The sequence shown here is derived from an EMBL/GenBank/DDBJ whole genome shotgun (WGS) entry which is preliminary data.</text>
</comment>
<evidence type="ECO:0000313" key="2">
    <source>
        <dbReference type="Proteomes" id="UP000636949"/>
    </source>
</evidence>
<organism evidence="1 2">
    <name type="scientific">Cysteiniphilum litorale</name>
    <dbReference type="NCBI Taxonomy" id="2056700"/>
    <lineage>
        <taxon>Bacteria</taxon>
        <taxon>Pseudomonadati</taxon>
        <taxon>Pseudomonadota</taxon>
        <taxon>Gammaproteobacteria</taxon>
        <taxon>Thiotrichales</taxon>
        <taxon>Fastidiosibacteraceae</taxon>
        <taxon>Cysteiniphilum</taxon>
    </lineage>
</organism>